<dbReference type="InterPro" id="IPR040256">
    <property type="entry name" value="At4g02000-like"/>
</dbReference>
<dbReference type="PANTHER" id="PTHR31286:SF180">
    <property type="entry name" value="OS10G0362600 PROTEIN"/>
    <property type="match status" value="1"/>
</dbReference>
<feature type="region of interest" description="Disordered" evidence="1">
    <location>
        <begin position="1"/>
        <end position="92"/>
    </location>
</feature>
<dbReference type="STRING" id="35608.A0A2U1P2L9"/>
<evidence type="ECO:0000313" key="2">
    <source>
        <dbReference type="EMBL" id="PWA79930.1"/>
    </source>
</evidence>
<sequence>MTNNIRSSQRNVRRPARYGDSILSQNKRNRNKNMEKGKNQVNKKGDNGSMNEERKDSEMNQNKGKESMFDGDLNGESFPSLQSQVNKSKPNDVSINCDNNVENQLNDVSTSDVSKEDCGNNVACSTSGSVCENHEAVRVENECRKNNTRMGRLGFARVLIELNAEKMFKDVIEIGYRRKGVSTSLTKFVKVEYTWMPTRCSHCCVFGHDNVNCRMIPKDADNVELSNDKNEVNDGFQKVTYRKDKDETQFNKNKRNMQSGINGYTRGDNYSNRMTGQRQNNNRQEYKTKKNVDVANKPSVENNNGVENTGGNGSTDKENVNNSKHVKAAKEAGQNKTPNGSSNSSERRKNNVGVIGQNSFSPLNTLVNEEEIKLSNKEKEQVDSVLENNDDPTVNEWENWNDDMKQYYRDKKECLGANNKTENEEDVVQDLSSTEESLVRNEVEGICSPTLN</sequence>
<dbReference type="OrthoDB" id="1227261at2759"/>
<feature type="compositionally biased region" description="Polar residues" evidence="1">
    <location>
        <begin position="334"/>
        <end position="344"/>
    </location>
</feature>
<organism evidence="2 3">
    <name type="scientific">Artemisia annua</name>
    <name type="common">Sweet wormwood</name>
    <dbReference type="NCBI Taxonomy" id="35608"/>
    <lineage>
        <taxon>Eukaryota</taxon>
        <taxon>Viridiplantae</taxon>
        <taxon>Streptophyta</taxon>
        <taxon>Embryophyta</taxon>
        <taxon>Tracheophyta</taxon>
        <taxon>Spermatophyta</taxon>
        <taxon>Magnoliopsida</taxon>
        <taxon>eudicotyledons</taxon>
        <taxon>Gunneridae</taxon>
        <taxon>Pentapetalae</taxon>
        <taxon>asterids</taxon>
        <taxon>campanulids</taxon>
        <taxon>Asterales</taxon>
        <taxon>Asteraceae</taxon>
        <taxon>Asteroideae</taxon>
        <taxon>Anthemideae</taxon>
        <taxon>Artemisiinae</taxon>
        <taxon>Artemisia</taxon>
    </lineage>
</organism>
<proteinExistence type="predicted"/>
<feature type="compositionally biased region" description="Basic and acidic residues" evidence="1">
    <location>
        <begin position="32"/>
        <end position="68"/>
    </location>
</feature>
<dbReference type="Proteomes" id="UP000245207">
    <property type="component" value="Unassembled WGS sequence"/>
</dbReference>
<evidence type="ECO:0000313" key="3">
    <source>
        <dbReference type="Proteomes" id="UP000245207"/>
    </source>
</evidence>
<feature type="compositionally biased region" description="Polar residues" evidence="1">
    <location>
        <begin position="256"/>
        <end position="283"/>
    </location>
</feature>
<name>A0A2U1P2L9_ARTAN</name>
<dbReference type="EMBL" id="PKPP01001787">
    <property type="protein sequence ID" value="PWA79930.1"/>
    <property type="molecule type" value="Genomic_DNA"/>
</dbReference>
<protein>
    <submittedName>
        <fullName evidence="2">Zinc knuckle CX2CX4HX4C</fullName>
    </submittedName>
</protein>
<accession>A0A2U1P2L9</accession>
<feature type="compositionally biased region" description="Polar residues" evidence="1">
    <location>
        <begin position="77"/>
        <end position="92"/>
    </location>
</feature>
<feature type="region of interest" description="Disordered" evidence="1">
    <location>
        <begin position="245"/>
        <end position="359"/>
    </location>
</feature>
<dbReference type="AlphaFoldDB" id="A0A2U1P2L9"/>
<gene>
    <name evidence="2" type="ORF">CTI12_AA203830</name>
</gene>
<keyword evidence="3" id="KW-1185">Reference proteome</keyword>
<comment type="caution">
    <text evidence="2">The sequence shown here is derived from an EMBL/GenBank/DDBJ whole genome shotgun (WGS) entry which is preliminary data.</text>
</comment>
<evidence type="ECO:0000256" key="1">
    <source>
        <dbReference type="SAM" id="MobiDB-lite"/>
    </source>
</evidence>
<reference evidence="2 3" key="1">
    <citation type="journal article" date="2018" name="Mol. Plant">
        <title>The genome of Artemisia annua provides insight into the evolution of Asteraceae family and artemisinin biosynthesis.</title>
        <authorList>
            <person name="Shen Q."/>
            <person name="Zhang L."/>
            <person name="Liao Z."/>
            <person name="Wang S."/>
            <person name="Yan T."/>
            <person name="Shi P."/>
            <person name="Liu M."/>
            <person name="Fu X."/>
            <person name="Pan Q."/>
            <person name="Wang Y."/>
            <person name="Lv Z."/>
            <person name="Lu X."/>
            <person name="Zhang F."/>
            <person name="Jiang W."/>
            <person name="Ma Y."/>
            <person name="Chen M."/>
            <person name="Hao X."/>
            <person name="Li L."/>
            <person name="Tang Y."/>
            <person name="Lv G."/>
            <person name="Zhou Y."/>
            <person name="Sun X."/>
            <person name="Brodelius P.E."/>
            <person name="Rose J.K.C."/>
            <person name="Tang K."/>
        </authorList>
    </citation>
    <scope>NUCLEOTIDE SEQUENCE [LARGE SCALE GENOMIC DNA]</scope>
    <source>
        <strain evidence="3">cv. Huhao1</strain>
        <tissue evidence="2">Leaf</tissue>
    </source>
</reference>
<feature type="compositionally biased region" description="Polar residues" evidence="1">
    <location>
        <begin position="1"/>
        <end position="10"/>
    </location>
</feature>
<dbReference type="PANTHER" id="PTHR31286">
    <property type="entry name" value="GLYCINE-RICH CELL WALL STRUCTURAL PROTEIN 1.8-LIKE"/>
    <property type="match status" value="1"/>
</dbReference>